<accession>A0A0N0XBU8</accession>
<evidence type="ECO:0000313" key="2">
    <source>
        <dbReference type="EMBL" id="KPC32551.1"/>
    </source>
</evidence>
<dbReference type="PATRIC" id="fig|81035.3.peg.4882"/>
<proteinExistence type="predicted"/>
<sequence length="104" mass="12300">MSKKITYDELMGQIAEAAVNYQQAETQRNSLRRELNALYKTYFTAYGHPYPDEPRKRIDPEDDRFSGVLRFTDAAFQRWLAARYLTTSTKCKMRTLIQRLERAL</sequence>
<organism evidence="2 3">
    <name type="scientific">Pseudomonas syringae pv. cilantro</name>
    <dbReference type="NCBI Taxonomy" id="81035"/>
    <lineage>
        <taxon>Bacteria</taxon>
        <taxon>Pseudomonadati</taxon>
        <taxon>Pseudomonadota</taxon>
        <taxon>Gammaproteobacteria</taxon>
        <taxon>Pseudomonadales</taxon>
        <taxon>Pseudomonadaceae</taxon>
        <taxon>Pseudomonas</taxon>
        <taxon>Pseudomonas syringae</taxon>
    </lineage>
</organism>
<reference evidence="2 3" key="1">
    <citation type="submission" date="2015-07" db="EMBL/GenBank/DDBJ databases">
        <authorList>
            <person name="Noorani M."/>
        </authorList>
    </citation>
    <scope>NUCLEOTIDE SEQUENCE [LARGE SCALE GENOMIC DNA]</scope>
    <source>
        <strain evidence="2 3">0788_9</strain>
    </source>
</reference>
<keyword evidence="1" id="KW-0175">Coiled coil</keyword>
<evidence type="ECO:0000313" key="3">
    <source>
        <dbReference type="Proteomes" id="UP000037891"/>
    </source>
</evidence>
<comment type="caution">
    <text evidence="2">The sequence shown here is derived from an EMBL/GenBank/DDBJ whole genome shotgun (WGS) entry which is preliminary data.</text>
</comment>
<evidence type="ECO:0000256" key="1">
    <source>
        <dbReference type="SAM" id="Coils"/>
    </source>
</evidence>
<dbReference type="RefSeq" id="WP_054085867.1">
    <property type="nucleotide sequence ID" value="NZ_LGLN01000035.1"/>
</dbReference>
<feature type="coiled-coil region" evidence="1">
    <location>
        <begin position="7"/>
        <end position="41"/>
    </location>
</feature>
<dbReference type="AlphaFoldDB" id="A0A0N0XBU8"/>
<reference evidence="2 3" key="2">
    <citation type="submission" date="2015-10" db="EMBL/GenBank/DDBJ databases">
        <title>Comparative genomics and high-throughput reverse genetic screens identify a new phytobacterial MAMP and an Arabidopsis receptor required for immune elicitation.</title>
        <authorList>
            <person name="Mott G.A."/>
            <person name="Thakur S."/>
            <person name="Wang P.W."/>
            <person name="Desveaux D."/>
            <person name="Guttman D.S."/>
        </authorList>
    </citation>
    <scope>NUCLEOTIDE SEQUENCE [LARGE SCALE GENOMIC DNA]</scope>
    <source>
        <strain evidence="2 3">0788_9</strain>
    </source>
</reference>
<dbReference type="EMBL" id="LGLN01000035">
    <property type="protein sequence ID" value="KPC32551.1"/>
    <property type="molecule type" value="Genomic_DNA"/>
</dbReference>
<gene>
    <name evidence="2" type="ORF">ABJ99_4574</name>
</gene>
<name>A0A0N0XBU8_PSESX</name>
<protein>
    <submittedName>
        <fullName evidence="2">Uncharacterized protein</fullName>
    </submittedName>
</protein>
<dbReference type="Proteomes" id="UP000037891">
    <property type="component" value="Unassembled WGS sequence"/>
</dbReference>